<dbReference type="InterPro" id="IPR005162">
    <property type="entry name" value="Retrotrans_gag_dom"/>
</dbReference>
<name>A0ABM0TCD1_CAMSA</name>
<reference evidence="3" key="1">
    <citation type="journal article" date="2014" name="Nat. Commun.">
        <title>The emerging biofuel crop Camelina sativa retains a highly undifferentiated hexaploid genome structure.</title>
        <authorList>
            <person name="Kagale S."/>
            <person name="Koh C."/>
            <person name="Nixon J."/>
            <person name="Bollina V."/>
            <person name="Clarke W.E."/>
            <person name="Tuteja R."/>
            <person name="Spillane C."/>
            <person name="Robinson S.J."/>
            <person name="Links M.G."/>
            <person name="Clarke C."/>
            <person name="Higgins E.E."/>
            <person name="Huebert T."/>
            <person name="Sharpe A.G."/>
            <person name="Parkin I.A."/>
        </authorList>
    </citation>
    <scope>NUCLEOTIDE SEQUENCE [LARGE SCALE GENOMIC DNA]</scope>
    <source>
        <strain evidence="3">cv. DH55</strain>
    </source>
</reference>
<dbReference type="PANTHER" id="PTHR33223">
    <property type="entry name" value="CCHC-TYPE DOMAIN-CONTAINING PROTEIN"/>
    <property type="match status" value="1"/>
</dbReference>
<evidence type="ECO:0000313" key="3">
    <source>
        <dbReference type="Proteomes" id="UP000694864"/>
    </source>
</evidence>
<feature type="domain" description="Retrotransposon gag" evidence="2">
    <location>
        <begin position="127"/>
        <end position="164"/>
    </location>
</feature>
<dbReference type="PANTHER" id="PTHR33223:SF11">
    <property type="entry name" value="ELEMENT PROTEIN, PUTATIVE-RELATED"/>
    <property type="match status" value="1"/>
</dbReference>
<reference evidence="4" key="2">
    <citation type="submission" date="2025-08" db="UniProtKB">
        <authorList>
            <consortium name="RefSeq"/>
        </authorList>
    </citation>
    <scope>IDENTIFICATION</scope>
    <source>
        <tissue evidence="4">Leaf</tissue>
    </source>
</reference>
<protein>
    <submittedName>
        <fullName evidence="4">Uncharacterized protein LOC104709166</fullName>
    </submittedName>
</protein>
<gene>
    <name evidence="4" type="primary">LOC104709166</name>
</gene>
<accession>A0ABM0TCD1</accession>
<proteinExistence type="predicted"/>
<feature type="coiled-coil region" evidence="1">
    <location>
        <begin position="380"/>
        <end position="414"/>
    </location>
</feature>
<dbReference type="RefSeq" id="XP_010424125.1">
    <property type="nucleotide sequence ID" value="XM_010425823.1"/>
</dbReference>
<dbReference type="Proteomes" id="UP000694864">
    <property type="component" value="Chromosome 1"/>
</dbReference>
<evidence type="ECO:0000313" key="4">
    <source>
        <dbReference type="RefSeq" id="XP_010424125.1"/>
    </source>
</evidence>
<dbReference type="GeneID" id="104709166"/>
<dbReference type="Pfam" id="PF03732">
    <property type="entry name" value="Retrotrans_gag"/>
    <property type="match status" value="1"/>
</dbReference>
<keyword evidence="3" id="KW-1185">Reference proteome</keyword>
<organism evidence="3 4">
    <name type="scientific">Camelina sativa</name>
    <name type="common">False flax</name>
    <name type="synonym">Myagrum sativum</name>
    <dbReference type="NCBI Taxonomy" id="90675"/>
    <lineage>
        <taxon>Eukaryota</taxon>
        <taxon>Viridiplantae</taxon>
        <taxon>Streptophyta</taxon>
        <taxon>Embryophyta</taxon>
        <taxon>Tracheophyta</taxon>
        <taxon>Spermatophyta</taxon>
        <taxon>Magnoliopsida</taxon>
        <taxon>eudicotyledons</taxon>
        <taxon>Gunneridae</taxon>
        <taxon>Pentapetalae</taxon>
        <taxon>rosids</taxon>
        <taxon>malvids</taxon>
        <taxon>Brassicales</taxon>
        <taxon>Brassicaceae</taxon>
        <taxon>Camelineae</taxon>
        <taxon>Camelina</taxon>
    </lineage>
</organism>
<keyword evidence="1" id="KW-0175">Coiled coil</keyword>
<evidence type="ECO:0000256" key="1">
    <source>
        <dbReference type="SAM" id="Coils"/>
    </source>
</evidence>
<sequence>MQTISKGNKNLKKYIEHINRLPRDLRQQRTRILQEQEQQLLMDPPMQRPRQIGAGDAPNTHTQRAGIVPPAVTNNNFEIKSGLITMIQSKQFHGLPMEDPLDHLDEFDRHCGLNKINGVSEESFKLRLFPFYLGDKAHLWEKNLPTGAITTWDGCKKAFMAKFKGYQTQCPHHGFSNESLLSTLYRGVLPKIRMFLDTESNGNFLNKHVDEGWELVENLAQSDGNYNEDYDRTVRFVEPAQDEKYKKYLKTMHDKLDKIPLSQQNNIHFLAEDDTTVQAGENEMAELCYVQNQGGFKPYKFKNNNLSYRSINVANPQDQVYLPQQPQQQHNYVPKQQHQGFQAPMCPPPGFQTNQSQEPDLRAMMQQLLLGQANGQLETAKKLNELIQRLDSSYNDLNIKFESLNSKVKFMESNIASTSAPKPN</sequence>
<evidence type="ECO:0000259" key="2">
    <source>
        <dbReference type="Pfam" id="PF03732"/>
    </source>
</evidence>